<dbReference type="InterPro" id="IPR036291">
    <property type="entry name" value="NAD(P)-bd_dom_sf"/>
</dbReference>
<comment type="caution">
    <text evidence="5">The sequence shown here is derived from an EMBL/GenBank/DDBJ whole genome shotgun (WGS) entry which is preliminary data.</text>
</comment>
<dbReference type="SUPFAM" id="SSF50129">
    <property type="entry name" value="GroES-like"/>
    <property type="match status" value="1"/>
</dbReference>
<proteinExistence type="predicted"/>
<dbReference type="EMBL" id="PNBA02000018">
    <property type="protein sequence ID" value="KAG6393614.1"/>
    <property type="molecule type" value="Genomic_DNA"/>
</dbReference>
<evidence type="ECO:0000313" key="6">
    <source>
        <dbReference type="Proteomes" id="UP000298416"/>
    </source>
</evidence>
<feature type="domain" description="Oxidoreductase N-terminal" evidence="4">
    <location>
        <begin position="8"/>
        <end position="120"/>
    </location>
</feature>
<dbReference type="AlphaFoldDB" id="A0A8X8Z739"/>
<evidence type="ECO:0000259" key="3">
    <source>
        <dbReference type="Pfam" id="PF00107"/>
    </source>
</evidence>
<dbReference type="Gene3D" id="3.90.180.10">
    <property type="entry name" value="Medium-chain alcohol dehydrogenases, catalytic domain"/>
    <property type="match status" value="2"/>
</dbReference>
<dbReference type="InterPro" id="IPR045010">
    <property type="entry name" value="MDR_fam"/>
</dbReference>
<evidence type="ECO:0008006" key="7">
    <source>
        <dbReference type="Google" id="ProtNLM"/>
    </source>
</evidence>
<dbReference type="Pfam" id="PF16884">
    <property type="entry name" value="ADH_N_2"/>
    <property type="match status" value="1"/>
</dbReference>
<dbReference type="Pfam" id="PF00107">
    <property type="entry name" value="ADH_zinc_N"/>
    <property type="match status" value="1"/>
</dbReference>
<keyword evidence="1" id="KW-0560">Oxidoreductase</keyword>
<dbReference type="InterPro" id="IPR013149">
    <property type="entry name" value="ADH-like_C"/>
</dbReference>
<protein>
    <recommendedName>
        <fullName evidence="7">Enoyl reductase (ER) domain-containing protein</fullName>
    </recommendedName>
</protein>
<keyword evidence="2" id="KW-0812">Transmembrane</keyword>
<dbReference type="PANTHER" id="PTHR43205:SF7">
    <property type="entry name" value="PROSTAGLANDIN REDUCTASE 1"/>
    <property type="match status" value="1"/>
</dbReference>
<dbReference type="PANTHER" id="PTHR43205">
    <property type="entry name" value="PROSTAGLANDIN REDUCTASE"/>
    <property type="match status" value="1"/>
</dbReference>
<name>A0A8X8Z739_SALSN</name>
<dbReference type="CDD" id="cd08295">
    <property type="entry name" value="double_bond_reductase_like"/>
    <property type="match status" value="1"/>
</dbReference>
<reference evidence="5" key="1">
    <citation type="submission" date="2018-01" db="EMBL/GenBank/DDBJ databases">
        <authorList>
            <person name="Mao J.F."/>
        </authorList>
    </citation>
    <scope>NUCLEOTIDE SEQUENCE</scope>
    <source>
        <strain evidence="5">Huo1</strain>
        <tissue evidence="5">Leaf</tissue>
    </source>
</reference>
<dbReference type="GO" id="GO:0032440">
    <property type="term" value="F:2-alkenal reductase [NAD(P)H] activity"/>
    <property type="evidence" value="ECO:0007669"/>
    <property type="project" value="TreeGrafter"/>
</dbReference>
<gene>
    <name evidence="5" type="ORF">SASPL_147858</name>
</gene>
<dbReference type="InterPro" id="IPR041694">
    <property type="entry name" value="ADH_N_2"/>
</dbReference>
<keyword evidence="2" id="KW-0472">Membrane</keyword>
<dbReference type="InterPro" id="IPR011032">
    <property type="entry name" value="GroES-like_sf"/>
</dbReference>
<evidence type="ECO:0000256" key="2">
    <source>
        <dbReference type="SAM" id="Phobius"/>
    </source>
</evidence>
<sequence>MGEEISNKQVILNNYVKAYVKESDMSLRTSKIQLKILSGCDDAVLLKNLYLSIDPFILTHMKNEEHFVPPYKLDSPIFGYGVSKVLDSSHPNFKTGELVWGFTCLEEYSLIKDPDTLFKVHDKDLPLSYYTGILGEFLEPIVMIGLFSLNVRLKINVFRVIILGMPGMTAYVGFFEFCSPKKGETVYVSAASGAIGQLVGQFAKNAGCYVVGSAGSKEKSAVALMKVDLLKNKFGFDEAFNYKEEQDYNAALKRYFPDGIDIYFENVGGKMLEAVLSNMRLYGRVAVCGMISQYNIEQHEGVHNLLYVLTKRIRMEGYQANEHYHLYPKYLEMVVPLIKEEKITYVEDIAEGIESVPGAIVGLFSGRNVGKQVVVVARE</sequence>
<dbReference type="Proteomes" id="UP000298416">
    <property type="component" value="Unassembled WGS sequence"/>
</dbReference>
<evidence type="ECO:0000313" key="5">
    <source>
        <dbReference type="EMBL" id="KAG6393614.1"/>
    </source>
</evidence>
<feature type="transmembrane region" description="Helical" evidence="2">
    <location>
        <begin position="156"/>
        <end position="175"/>
    </location>
</feature>
<evidence type="ECO:0000259" key="4">
    <source>
        <dbReference type="Pfam" id="PF16884"/>
    </source>
</evidence>
<feature type="domain" description="Alcohol dehydrogenase-like C-terminal" evidence="3">
    <location>
        <begin position="194"/>
        <end position="333"/>
    </location>
</feature>
<accession>A0A8X8Z739</accession>
<dbReference type="SUPFAM" id="SSF51735">
    <property type="entry name" value="NAD(P)-binding Rossmann-fold domains"/>
    <property type="match status" value="1"/>
</dbReference>
<feature type="transmembrane region" description="Helical" evidence="2">
    <location>
        <begin position="127"/>
        <end position="149"/>
    </location>
</feature>
<dbReference type="Gene3D" id="3.40.50.720">
    <property type="entry name" value="NAD(P)-binding Rossmann-like Domain"/>
    <property type="match status" value="1"/>
</dbReference>
<keyword evidence="6" id="KW-1185">Reference proteome</keyword>
<keyword evidence="2" id="KW-1133">Transmembrane helix</keyword>
<evidence type="ECO:0000256" key="1">
    <source>
        <dbReference type="ARBA" id="ARBA00023002"/>
    </source>
</evidence>
<reference evidence="5" key="2">
    <citation type="submission" date="2020-08" db="EMBL/GenBank/DDBJ databases">
        <title>Plant Genome Project.</title>
        <authorList>
            <person name="Zhang R.-G."/>
        </authorList>
    </citation>
    <scope>NUCLEOTIDE SEQUENCE</scope>
    <source>
        <strain evidence="5">Huo1</strain>
        <tissue evidence="5">Leaf</tissue>
    </source>
</reference>
<organism evidence="5">
    <name type="scientific">Salvia splendens</name>
    <name type="common">Scarlet sage</name>
    <dbReference type="NCBI Taxonomy" id="180675"/>
    <lineage>
        <taxon>Eukaryota</taxon>
        <taxon>Viridiplantae</taxon>
        <taxon>Streptophyta</taxon>
        <taxon>Embryophyta</taxon>
        <taxon>Tracheophyta</taxon>
        <taxon>Spermatophyta</taxon>
        <taxon>Magnoliopsida</taxon>
        <taxon>eudicotyledons</taxon>
        <taxon>Gunneridae</taxon>
        <taxon>Pentapetalae</taxon>
        <taxon>asterids</taxon>
        <taxon>lamiids</taxon>
        <taxon>Lamiales</taxon>
        <taxon>Lamiaceae</taxon>
        <taxon>Nepetoideae</taxon>
        <taxon>Mentheae</taxon>
        <taxon>Salviinae</taxon>
        <taxon>Salvia</taxon>
        <taxon>Salvia subgen. Calosphace</taxon>
        <taxon>core Calosphace</taxon>
    </lineage>
</organism>
<dbReference type="FunFam" id="3.40.50.720:FF:000121">
    <property type="entry name" value="Prostaglandin reductase 2"/>
    <property type="match status" value="1"/>
</dbReference>